<dbReference type="Proteomes" id="UP000429595">
    <property type="component" value="Unassembled WGS sequence"/>
</dbReference>
<comment type="caution">
    <text evidence="1">The sequence shown here is derived from an EMBL/GenBank/DDBJ whole genome shotgun (WGS) entry which is preliminary data.</text>
</comment>
<dbReference type="RefSeq" id="WP_152150852.1">
    <property type="nucleotide sequence ID" value="NZ_WEIO01000004.1"/>
</dbReference>
<sequence>MEEKLFAMQAACQDRTHIWPLLPREPVRVLLECRGGSWLLTISDQGMDVSNNASGNWQLKLSGEVEPLLAGEGQLRLHERMGAVKISGFYRFQLWFESLLWLCRPYREGK</sequence>
<proteinExistence type="predicted"/>
<name>A0A6I1FL65_9BACI</name>
<dbReference type="AlphaFoldDB" id="A0A6I1FL65"/>
<keyword evidence="2" id="KW-1185">Reference proteome</keyword>
<reference evidence="1 2" key="1">
    <citation type="submission" date="2019-10" db="EMBL/GenBank/DDBJ databases">
        <title>Bacillus aerolatum sp. nov., isolated from bioaerosol of sport playgrounds.</title>
        <authorList>
            <person name="Chen P."/>
            <person name="Zhang G."/>
        </authorList>
    </citation>
    <scope>NUCLEOTIDE SEQUENCE [LARGE SCALE GENOMIC DNA]</scope>
    <source>
        <strain evidence="1 2">CX253</strain>
    </source>
</reference>
<evidence type="ECO:0008006" key="3">
    <source>
        <dbReference type="Google" id="ProtNLM"/>
    </source>
</evidence>
<protein>
    <recommendedName>
        <fullName evidence="3">SCP2 domain-containing protein</fullName>
    </recommendedName>
</protein>
<evidence type="ECO:0000313" key="2">
    <source>
        <dbReference type="Proteomes" id="UP000429595"/>
    </source>
</evidence>
<evidence type="ECO:0000313" key="1">
    <source>
        <dbReference type="EMBL" id="KAB7707017.1"/>
    </source>
</evidence>
<dbReference type="EMBL" id="WEIO01000004">
    <property type="protein sequence ID" value="KAB7707017.1"/>
    <property type="molecule type" value="Genomic_DNA"/>
</dbReference>
<accession>A0A6I1FL65</accession>
<organism evidence="1 2">
    <name type="scientific">Bacillus aerolatus</name>
    <dbReference type="NCBI Taxonomy" id="2653354"/>
    <lineage>
        <taxon>Bacteria</taxon>
        <taxon>Bacillati</taxon>
        <taxon>Bacillota</taxon>
        <taxon>Bacilli</taxon>
        <taxon>Bacillales</taxon>
        <taxon>Bacillaceae</taxon>
        <taxon>Bacillus</taxon>
    </lineage>
</organism>
<gene>
    <name evidence="1" type="ORF">F9802_08315</name>
</gene>